<evidence type="ECO:0008006" key="4">
    <source>
        <dbReference type="Google" id="ProtNLM"/>
    </source>
</evidence>
<evidence type="ECO:0000256" key="1">
    <source>
        <dbReference type="SAM" id="SignalP"/>
    </source>
</evidence>
<name>A0A1G8CTN0_9FLAO</name>
<organism evidence="2 3">
    <name type="scientific">Flavobacterium omnivorum</name>
    <dbReference type="NCBI Taxonomy" id="178355"/>
    <lineage>
        <taxon>Bacteria</taxon>
        <taxon>Pseudomonadati</taxon>
        <taxon>Bacteroidota</taxon>
        <taxon>Flavobacteriia</taxon>
        <taxon>Flavobacteriales</taxon>
        <taxon>Flavobacteriaceae</taxon>
        <taxon>Flavobacterium</taxon>
    </lineage>
</organism>
<reference evidence="3" key="1">
    <citation type="submission" date="2016-10" db="EMBL/GenBank/DDBJ databases">
        <authorList>
            <person name="Varghese N."/>
            <person name="Submissions S."/>
        </authorList>
    </citation>
    <scope>NUCLEOTIDE SEQUENCE [LARGE SCALE GENOMIC DNA]</scope>
    <source>
        <strain evidence="3">CGMCC 1.2747</strain>
    </source>
</reference>
<dbReference type="OrthoDB" id="982433at2"/>
<dbReference type="RefSeq" id="WP_091257471.1">
    <property type="nucleotide sequence ID" value="NZ_FNDB01000008.1"/>
</dbReference>
<evidence type="ECO:0000313" key="2">
    <source>
        <dbReference type="EMBL" id="SDH48897.1"/>
    </source>
</evidence>
<keyword evidence="1" id="KW-0732">Signal</keyword>
<proteinExistence type="predicted"/>
<evidence type="ECO:0000313" key="3">
    <source>
        <dbReference type="Proteomes" id="UP000199274"/>
    </source>
</evidence>
<protein>
    <recommendedName>
        <fullName evidence="4">Deoxyribose-phosphate aldolase</fullName>
    </recommendedName>
</protein>
<gene>
    <name evidence="2" type="ORF">SAMN04488062_10892</name>
</gene>
<feature type="chain" id="PRO_5011534969" description="Deoxyribose-phosphate aldolase" evidence="1">
    <location>
        <begin position="23"/>
        <end position="263"/>
    </location>
</feature>
<dbReference type="Pfam" id="PF20113">
    <property type="entry name" value="DUF6503"/>
    <property type="match status" value="1"/>
</dbReference>
<keyword evidence="3" id="KW-1185">Reference proteome</keyword>
<dbReference type="AlphaFoldDB" id="A0A1G8CTN0"/>
<accession>A0A1G8CTN0</accession>
<dbReference type="InterPro" id="IPR045444">
    <property type="entry name" value="DUF6503"/>
</dbReference>
<sequence>MKKNLILLCVLATLLFSCNKKKDSNGATVNNDTHATEKKFSKADSIINKAIEAHGGKLYTTANYSFIFRGKEYRFKNNGASYEYSSEIQKGDSLIKDQLTPEKFERSINSKLQSLSKEDSAKYSEAINSVIYFATLPYKLQDASVNKKFIEEITIKGQKYHAIGVTFGQDGGGKDFDDEYHYWINTTTHKMDYLAYNYRVNEGGVRFRVAFNTRVVYGVTFQDYINYEAPLQTPLKDLPKLYEQGKLKEVSQILTENVVNNQK</sequence>
<feature type="signal peptide" evidence="1">
    <location>
        <begin position="1"/>
        <end position="22"/>
    </location>
</feature>
<dbReference type="STRING" id="178355.SAMN04488062_10892"/>
<dbReference type="Proteomes" id="UP000199274">
    <property type="component" value="Unassembled WGS sequence"/>
</dbReference>
<dbReference type="PROSITE" id="PS51257">
    <property type="entry name" value="PROKAR_LIPOPROTEIN"/>
    <property type="match status" value="1"/>
</dbReference>
<dbReference type="EMBL" id="FNDB01000008">
    <property type="protein sequence ID" value="SDH48897.1"/>
    <property type="molecule type" value="Genomic_DNA"/>
</dbReference>